<gene>
    <name evidence="1" type="ORF">K3G42_022073</name>
</gene>
<keyword evidence="2" id="KW-1185">Reference proteome</keyword>
<organism evidence="1 2">
    <name type="scientific">Sphaerodactylus townsendi</name>
    <dbReference type="NCBI Taxonomy" id="933632"/>
    <lineage>
        <taxon>Eukaryota</taxon>
        <taxon>Metazoa</taxon>
        <taxon>Chordata</taxon>
        <taxon>Craniata</taxon>
        <taxon>Vertebrata</taxon>
        <taxon>Euteleostomi</taxon>
        <taxon>Lepidosauria</taxon>
        <taxon>Squamata</taxon>
        <taxon>Bifurcata</taxon>
        <taxon>Gekkota</taxon>
        <taxon>Sphaerodactylidae</taxon>
        <taxon>Sphaerodactylus</taxon>
    </lineage>
</organism>
<accession>A0ACB8E8M1</accession>
<evidence type="ECO:0000313" key="1">
    <source>
        <dbReference type="EMBL" id="KAH7988777.1"/>
    </source>
</evidence>
<dbReference type="Proteomes" id="UP000827872">
    <property type="component" value="Linkage Group LG10"/>
</dbReference>
<protein>
    <submittedName>
        <fullName evidence="1">Uncharacterized protein</fullName>
    </submittedName>
</protein>
<name>A0ACB8E8M1_9SAUR</name>
<proteinExistence type="predicted"/>
<comment type="caution">
    <text evidence="1">The sequence shown here is derived from an EMBL/GenBank/DDBJ whole genome shotgun (WGS) entry which is preliminary data.</text>
</comment>
<evidence type="ECO:0000313" key="2">
    <source>
        <dbReference type="Proteomes" id="UP000827872"/>
    </source>
</evidence>
<reference evidence="1" key="1">
    <citation type="submission" date="2021-08" db="EMBL/GenBank/DDBJ databases">
        <title>The first chromosome-level gecko genome reveals the dynamic sex chromosomes of Neotropical dwarf geckos (Sphaerodactylidae: Sphaerodactylus).</title>
        <authorList>
            <person name="Pinto B.J."/>
            <person name="Keating S.E."/>
            <person name="Gamble T."/>
        </authorList>
    </citation>
    <scope>NUCLEOTIDE SEQUENCE</scope>
    <source>
        <strain evidence="1">TG3544</strain>
    </source>
</reference>
<dbReference type="EMBL" id="CM037623">
    <property type="protein sequence ID" value="KAH7988777.1"/>
    <property type="molecule type" value="Genomic_DNA"/>
</dbReference>
<sequence>MAAGDRTGLCPPGGFEQLELGRLRDPLSGGSCSRQAWSRDNPGFEPEEGEAAARAAGAAAAGPVLQMDVEWGRSPRSRGADGERRRRRGAGEEEEADDQKEGEEEEEGDEGGLPPQFPALRPEPAGPSASSPQVKPGLTRGWRGASSGVSSQPGSCLPSLGRVEEKGTEPASLVLFEANCISSRGV</sequence>